<organism evidence="1 2">
    <name type="scientific">Euplotes crassus</name>
    <dbReference type="NCBI Taxonomy" id="5936"/>
    <lineage>
        <taxon>Eukaryota</taxon>
        <taxon>Sar</taxon>
        <taxon>Alveolata</taxon>
        <taxon>Ciliophora</taxon>
        <taxon>Intramacronucleata</taxon>
        <taxon>Spirotrichea</taxon>
        <taxon>Hypotrichia</taxon>
        <taxon>Euplotida</taxon>
        <taxon>Euplotidae</taxon>
        <taxon>Moneuplotes</taxon>
    </lineage>
</organism>
<reference evidence="1" key="1">
    <citation type="submission" date="2023-07" db="EMBL/GenBank/DDBJ databases">
        <authorList>
            <consortium name="AG Swart"/>
            <person name="Singh M."/>
            <person name="Singh A."/>
            <person name="Seah K."/>
            <person name="Emmerich C."/>
        </authorList>
    </citation>
    <scope>NUCLEOTIDE SEQUENCE</scope>
    <source>
        <strain evidence="1">DP1</strain>
    </source>
</reference>
<name>A0AAD1U341_EUPCR</name>
<accession>A0AAD1U341</accession>
<gene>
    <name evidence="1" type="ORF">ECRASSUSDP1_LOCUS560</name>
</gene>
<keyword evidence="2" id="KW-1185">Reference proteome</keyword>
<sequence length="61" mass="7048">MKASLRSLTLSNSSLSHRTILCNIFFAKLGIVFTTKKRLNYPYQVLSDPIKHLFMPTYQTL</sequence>
<evidence type="ECO:0000313" key="2">
    <source>
        <dbReference type="Proteomes" id="UP001295684"/>
    </source>
</evidence>
<proteinExistence type="predicted"/>
<dbReference type="Proteomes" id="UP001295684">
    <property type="component" value="Unassembled WGS sequence"/>
</dbReference>
<protein>
    <submittedName>
        <fullName evidence="1">Uncharacterized protein</fullName>
    </submittedName>
</protein>
<dbReference type="EMBL" id="CAMPGE010000527">
    <property type="protein sequence ID" value="CAI2359274.1"/>
    <property type="molecule type" value="Genomic_DNA"/>
</dbReference>
<comment type="caution">
    <text evidence="1">The sequence shown here is derived from an EMBL/GenBank/DDBJ whole genome shotgun (WGS) entry which is preliminary data.</text>
</comment>
<evidence type="ECO:0000313" key="1">
    <source>
        <dbReference type="EMBL" id="CAI2359274.1"/>
    </source>
</evidence>
<dbReference type="AlphaFoldDB" id="A0AAD1U341"/>